<dbReference type="KEGG" id="qsa:O6P43_000093"/>
<comment type="caution">
    <text evidence="14">Lacks conserved residue(s) required for the propagation of feature annotation.</text>
</comment>
<dbReference type="GO" id="GO:0031408">
    <property type="term" value="P:oxylipin biosynthetic process"/>
    <property type="evidence" value="ECO:0007669"/>
    <property type="project" value="UniProtKB-UniRule"/>
</dbReference>
<dbReference type="InterPro" id="IPR042057">
    <property type="entry name" value="Lipoxy_PLAT/LH2"/>
</dbReference>
<evidence type="ECO:0000259" key="19">
    <source>
        <dbReference type="PROSITE" id="PS51393"/>
    </source>
</evidence>
<comment type="subcellular location">
    <subcellularLocation>
        <location evidence="2">Cytoplasm</location>
    </subcellularLocation>
</comment>
<proteinExistence type="inferred from homology"/>
<dbReference type="SUPFAM" id="SSF48484">
    <property type="entry name" value="Lipoxigenase"/>
    <property type="match status" value="1"/>
</dbReference>
<dbReference type="Gene3D" id="4.10.372.10">
    <property type="entry name" value="Lipoxygenase-1, Domain 3"/>
    <property type="match status" value="1"/>
</dbReference>
<evidence type="ECO:0000256" key="1">
    <source>
        <dbReference type="ARBA" id="ARBA00001962"/>
    </source>
</evidence>
<dbReference type="Pfam" id="PF00305">
    <property type="entry name" value="Lipoxygenase"/>
    <property type="match status" value="1"/>
</dbReference>
<dbReference type="PANTHER" id="PTHR11771">
    <property type="entry name" value="LIPOXYGENASE"/>
    <property type="match status" value="1"/>
</dbReference>
<dbReference type="GO" id="GO:0034440">
    <property type="term" value="P:lipid oxidation"/>
    <property type="evidence" value="ECO:0007669"/>
    <property type="project" value="InterPro"/>
</dbReference>
<comment type="pathway">
    <text evidence="16">Lipid metabolism; oxylipin biosynthesis.</text>
</comment>
<comment type="cofactor">
    <cofactor evidence="1 15">
        <name>Fe cation</name>
        <dbReference type="ChEBI" id="CHEBI:24875"/>
    </cofactor>
</comment>
<comment type="function">
    <text evidence="16">Plant lipoxygenase may be involved in a number of diverse aspects of plant physiology including growth and development, pest resistance, and senescence or responses to wounding.</text>
</comment>
<keyword evidence="5 16" id="KW-0444">Lipid biosynthesis</keyword>
<dbReference type="InterPro" id="IPR020833">
    <property type="entry name" value="LipOase_Fe_BS"/>
</dbReference>
<dbReference type="Gene3D" id="2.60.60.20">
    <property type="entry name" value="PLAT/LH2 domain"/>
    <property type="match status" value="1"/>
</dbReference>
<evidence type="ECO:0000256" key="13">
    <source>
        <dbReference type="ARBA" id="ARBA00023160"/>
    </source>
</evidence>
<dbReference type="PROSITE" id="PS00711">
    <property type="entry name" value="LIPOXYGENASE_1"/>
    <property type="match status" value="1"/>
</dbReference>
<evidence type="ECO:0000313" key="21">
    <source>
        <dbReference type="Proteomes" id="UP001163823"/>
    </source>
</evidence>
<protein>
    <recommendedName>
        <fullName evidence="16">Lipoxygenase</fullName>
        <ecNumber evidence="16">1.13.11.-</ecNumber>
    </recommendedName>
</protein>
<dbReference type="SUPFAM" id="SSF49723">
    <property type="entry name" value="Lipase/lipooxygenase domain (PLAT/LH2 domain)"/>
    <property type="match status" value="1"/>
</dbReference>
<comment type="similarity">
    <text evidence="3 15">Belongs to the lipoxygenase family.</text>
</comment>
<keyword evidence="21" id="KW-1185">Reference proteome</keyword>
<dbReference type="InterPro" id="IPR036226">
    <property type="entry name" value="LipOase_C_sf"/>
</dbReference>
<evidence type="ECO:0000313" key="20">
    <source>
        <dbReference type="EMBL" id="KAJ7980723.1"/>
    </source>
</evidence>
<keyword evidence="4" id="KW-0963">Cytoplasm</keyword>
<dbReference type="EC" id="1.13.11.-" evidence="16"/>
<keyword evidence="7 16" id="KW-0925">Oxylipin biosynthesis</keyword>
<keyword evidence="12" id="KW-0443">Lipid metabolism</keyword>
<dbReference type="SMART" id="SM00308">
    <property type="entry name" value="LH2"/>
    <property type="match status" value="1"/>
</dbReference>
<feature type="domain" description="PLAT" evidence="18">
    <location>
        <begin position="102"/>
        <end position="222"/>
    </location>
</feature>
<name>A0AAD7VM71_QUISA</name>
<dbReference type="PROSITE" id="PS50095">
    <property type="entry name" value="PLAT"/>
    <property type="match status" value="1"/>
</dbReference>
<dbReference type="Gene3D" id="1.20.245.10">
    <property type="entry name" value="Lipoxygenase-1, Domain 5"/>
    <property type="match status" value="1"/>
</dbReference>
<dbReference type="InterPro" id="IPR036392">
    <property type="entry name" value="PLAT/LH2_dom_sf"/>
</dbReference>
<dbReference type="InterPro" id="IPR020834">
    <property type="entry name" value="LipOase_CS"/>
</dbReference>
<dbReference type="GO" id="GO:0005737">
    <property type="term" value="C:cytoplasm"/>
    <property type="evidence" value="ECO:0007669"/>
    <property type="project" value="UniProtKB-SubCell"/>
</dbReference>
<evidence type="ECO:0000256" key="17">
    <source>
        <dbReference type="SAM" id="MobiDB-lite"/>
    </source>
</evidence>
<dbReference type="EMBL" id="JARAOO010000001">
    <property type="protein sequence ID" value="KAJ7980723.1"/>
    <property type="molecule type" value="Genomic_DNA"/>
</dbReference>
<evidence type="ECO:0000256" key="16">
    <source>
        <dbReference type="RuleBase" id="RU003975"/>
    </source>
</evidence>
<keyword evidence="10 15" id="KW-0560">Oxidoreductase</keyword>
<dbReference type="GO" id="GO:0016702">
    <property type="term" value="F:oxidoreductase activity, acting on single donors with incorporation of molecular oxygen, incorporation of two atoms of oxygen"/>
    <property type="evidence" value="ECO:0007669"/>
    <property type="project" value="InterPro"/>
</dbReference>
<dbReference type="InterPro" id="IPR001246">
    <property type="entry name" value="LipOase_plant"/>
</dbReference>
<evidence type="ECO:0000256" key="7">
    <source>
        <dbReference type="ARBA" id="ARBA00022767"/>
    </source>
</evidence>
<evidence type="ECO:0000256" key="14">
    <source>
        <dbReference type="PROSITE-ProRule" id="PRU00152"/>
    </source>
</evidence>
<keyword evidence="9 15" id="KW-0223">Dioxygenase</keyword>
<evidence type="ECO:0000259" key="18">
    <source>
        <dbReference type="PROSITE" id="PS50095"/>
    </source>
</evidence>
<evidence type="ECO:0000256" key="10">
    <source>
        <dbReference type="ARBA" id="ARBA00023002"/>
    </source>
</evidence>
<dbReference type="PROSITE" id="PS00081">
    <property type="entry name" value="LIPOXYGENASE_2"/>
    <property type="match status" value="1"/>
</dbReference>
<gene>
    <name evidence="20" type="ORF">O6P43_000093</name>
</gene>
<dbReference type="InterPro" id="IPR001024">
    <property type="entry name" value="PLAT/LH2_dom"/>
</dbReference>
<dbReference type="PROSITE" id="PS51393">
    <property type="entry name" value="LIPOXYGENASE_3"/>
    <property type="match status" value="1"/>
</dbReference>
<evidence type="ECO:0000256" key="9">
    <source>
        <dbReference type="ARBA" id="ARBA00022964"/>
    </source>
</evidence>
<accession>A0AAD7VM71</accession>
<dbReference type="Pfam" id="PF01477">
    <property type="entry name" value="PLAT"/>
    <property type="match status" value="1"/>
</dbReference>
<feature type="region of interest" description="Disordered" evidence="17">
    <location>
        <begin position="277"/>
        <end position="311"/>
    </location>
</feature>
<evidence type="ECO:0000256" key="15">
    <source>
        <dbReference type="RuleBase" id="RU003974"/>
    </source>
</evidence>
<comment type="caution">
    <text evidence="20">The sequence shown here is derived from an EMBL/GenBank/DDBJ whole genome shotgun (WGS) entry which is preliminary data.</text>
</comment>
<dbReference type="Gene3D" id="4.10.375.10">
    <property type="entry name" value="Lipoxygenase-1, Domain 2"/>
    <property type="match status" value="1"/>
</dbReference>
<keyword evidence="8" id="KW-0276">Fatty acid metabolism</keyword>
<dbReference type="Proteomes" id="UP001163823">
    <property type="component" value="Chromosome 1"/>
</dbReference>
<evidence type="ECO:0000256" key="12">
    <source>
        <dbReference type="ARBA" id="ARBA00023098"/>
    </source>
</evidence>
<evidence type="ECO:0000256" key="2">
    <source>
        <dbReference type="ARBA" id="ARBA00004496"/>
    </source>
</evidence>
<sequence length="908" mass="103017">MLKPHVHQSQYSTKALFLLQKHYGSSTTVSTCLPAIWSKPSLSKKHRYNLMINCSSSSGLNIPFNMVDVDEKSATAAESVAEQVETIKVKAIVTVKLTVAGFFSSFRLNRGIDDITDLLGKSLLLEIVSTELDSKTGLEKDTVQSYAHKGGRLNGSMKYETDIEVPIDFGDIGAILVENEHHKEMFVEDIVLDGFPQGPITFSCSSWVHSKFDNPIKRMFFTNKCYLPSNTPTGLKKLRANELVNLRGDGQGERKSFERIYDYDVYNDIGDPDKSLKLRRPALGGKEHPYPRRCRTGRPPSEADPTSEKRSGRFYVPRDECFSEIKQLTFNTKTLYSVLHAVVPSLGKAIEDNEVGFPYFNAIDSLFSIGVDLPLDEKEGLLHAMMPRIVKTIAGSGVDVLRFELPETMNRDKFFWFRDDEFARQTLAGLNPCSITTSHDIYGPAESAITTEIIQEEIGGIVSVEEAIKQKKLFILDYHDILLPFVSKVRKMKGTTLYGSRTLFFLTSNGTLRPLAIELTRPPMDGKDQWKQVFTPCWHSTCVWLWRIAKAHVLAHDSGYHQLVSHWLRTHAATEPYVIATNRQLSAMHPIYKLLHPHFRYTLEINALAREALINAGGTIETSFSPGIYSMELCSVAYDVEWRFDMQGLPADLINRGMAVKDPFAPHGVKLTIEDYPYANDGLLLWDTIKQWVTDYVNHYYPEPTLVESDEELQAWWTEIRTVGHADKKDELWWPVLKTSKDLIEIITTIVWITSGHHASVNFGQYAYGGYFPNRPTIARTNMPTEDPSEESWEKFKKKPETALLQCFPSQLQATKVMAVLDILSNHSPDEEYLGEKMEPSWAEDPTIKLAFERFNERLKKLERIIDKRNKNEKLKNRNGAGVMPYELLKPFSKPGVTGKGIPYSISI</sequence>
<evidence type="ECO:0000256" key="3">
    <source>
        <dbReference type="ARBA" id="ARBA00009419"/>
    </source>
</evidence>
<keyword evidence="13 16" id="KW-0275">Fatty acid biosynthesis</keyword>
<evidence type="ECO:0000256" key="8">
    <source>
        <dbReference type="ARBA" id="ARBA00022832"/>
    </source>
</evidence>
<dbReference type="GO" id="GO:0046872">
    <property type="term" value="F:metal ion binding"/>
    <property type="evidence" value="ECO:0007669"/>
    <property type="project" value="UniProtKB-UniRule"/>
</dbReference>
<evidence type="ECO:0000256" key="6">
    <source>
        <dbReference type="ARBA" id="ARBA00022723"/>
    </source>
</evidence>
<keyword evidence="11 15" id="KW-0408">Iron</keyword>
<organism evidence="20 21">
    <name type="scientific">Quillaja saponaria</name>
    <name type="common">Soap bark tree</name>
    <dbReference type="NCBI Taxonomy" id="32244"/>
    <lineage>
        <taxon>Eukaryota</taxon>
        <taxon>Viridiplantae</taxon>
        <taxon>Streptophyta</taxon>
        <taxon>Embryophyta</taxon>
        <taxon>Tracheophyta</taxon>
        <taxon>Spermatophyta</taxon>
        <taxon>Magnoliopsida</taxon>
        <taxon>eudicotyledons</taxon>
        <taxon>Gunneridae</taxon>
        <taxon>Pentapetalae</taxon>
        <taxon>rosids</taxon>
        <taxon>fabids</taxon>
        <taxon>Fabales</taxon>
        <taxon>Quillajaceae</taxon>
        <taxon>Quillaja</taxon>
    </lineage>
</organism>
<evidence type="ECO:0000256" key="11">
    <source>
        <dbReference type="ARBA" id="ARBA00023004"/>
    </source>
</evidence>
<evidence type="ECO:0000256" key="5">
    <source>
        <dbReference type="ARBA" id="ARBA00022516"/>
    </source>
</evidence>
<dbReference type="PRINTS" id="PR00087">
    <property type="entry name" value="LIPOXYGENASE"/>
</dbReference>
<dbReference type="InterPro" id="IPR027433">
    <property type="entry name" value="Lipoxygenase_dom_3"/>
</dbReference>
<dbReference type="GO" id="GO:0006633">
    <property type="term" value="P:fatty acid biosynthetic process"/>
    <property type="evidence" value="ECO:0007669"/>
    <property type="project" value="UniProtKB-KW"/>
</dbReference>
<evidence type="ECO:0000256" key="4">
    <source>
        <dbReference type="ARBA" id="ARBA00022490"/>
    </source>
</evidence>
<dbReference type="PRINTS" id="PR00468">
    <property type="entry name" value="PLTLPOXGNASE"/>
</dbReference>
<keyword evidence="6 15" id="KW-0479">Metal-binding</keyword>
<dbReference type="AlphaFoldDB" id="A0AAD7VM71"/>
<dbReference type="InterPro" id="IPR013819">
    <property type="entry name" value="LipOase_C"/>
</dbReference>
<dbReference type="CDD" id="cd01751">
    <property type="entry name" value="PLAT_LH2"/>
    <property type="match status" value="1"/>
</dbReference>
<dbReference type="FunFam" id="1.20.245.10:FF:000002">
    <property type="entry name" value="Lipoxygenase"/>
    <property type="match status" value="1"/>
</dbReference>
<dbReference type="InterPro" id="IPR000907">
    <property type="entry name" value="LipOase"/>
</dbReference>
<reference evidence="20 21" key="1">
    <citation type="journal article" date="2023" name="Science">
        <title>Elucidation of the pathway for biosynthesis of saponin adjuvants from the soapbark tree.</title>
        <authorList>
            <person name="Reed J."/>
            <person name="Orme A."/>
            <person name="El-Demerdash A."/>
            <person name="Owen C."/>
            <person name="Martin L.B.B."/>
            <person name="Misra R.C."/>
            <person name="Kikuchi S."/>
            <person name="Rejzek M."/>
            <person name="Martin A.C."/>
            <person name="Harkess A."/>
            <person name="Leebens-Mack J."/>
            <person name="Louveau T."/>
            <person name="Stephenson M.J."/>
            <person name="Osbourn A."/>
        </authorList>
    </citation>
    <scope>NUCLEOTIDE SEQUENCE [LARGE SCALE GENOMIC DNA]</scope>
    <source>
        <strain evidence="20">S10</strain>
    </source>
</reference>
<dbReference type="Gene3D" id="3.10.450.60">
    <property type="match status" value="1"/>
</dbReference>
<feature type="domain" description="Lipoxygenase" evidence="19">
    <location>
        <begin position="225"/>
        <end position="908"/>
    </location>
</feature>